<evidence type="ECO:0000313" key="1">
    <source>
        <dbReference type="EMBL" id="PKU59948.1"/>
    </source>
</evidence>
<dbReference type="EMBL" id="KZ505294">
    <property type="protein sequence ID" value="PKU59948.1"/>
    <property type="molecule type" value="Genomic_DNA"/>
</dbReference>
<dbReference type="PANTHER" id="PTHR10775">
    <property type="entry name" value="OS08G0208400 PROTEIN"/>
    <property type="match status" value="1"/>
</dbReference>
<dbReference type="Pfam" id="PF02992">
    <property type="entry name" value="Transposase_21"/>
    <property type="match status" value="1"/>
</dbReference>
<organism evidence="1 2">
    <name type="scientific">Dendrobium catenatum</name>
    <dbReference type="NCBI Taxonomy" id="906689"/>
    <lineage>
        <taxon>Eukaryota</taxon>
        <taxon>Viridiplantae</taxon>
        <taxon>Streptophyta</taxon>
        <taxon>Embryophyta</taxon>
        <taxon>Tracheophyta</taxon>
        <taxon>Spermatophyta</taxon>
        <taxon>Magnoliopsida</taxon>
        <taxon>Liliopsida</taxon>
        <taxon>Asparagales</taxon>
        <taxon>Orchidaceae</taxon>
        <taxon>Epidendroideae</taxon>
        <taxon>Malaxideae</taxon>
        <taxon>Dendrobiinae</taxon>
        <taxon>Dendrobium</taxon>
    </lineage>
</organism>
<dbReference type="Proteomes" id="UP000233837">
    <property type="component" value="Unassembled WGS sequence"/>
</dbReference>
<proteinExistence type="predicted"/>
<dbReference type="PANTHER" id="PTHR10775:SF185">
    <property type="entry name" value="OS08G0208400 PROTEIN"/>
    <property type="match status" value="1"/>
</dbReference>
<accession>A0A2I0V953</accession>
<keyword evidence="2" id="KW-1185">Reference proteome</keyword>
<dbReference type="InterPro" id="IPR004242">
    <property type="entry name" value="Transposase_21"/>
</dbReference>
<protein>
    <submittedName>
        <fullName evidence="1">Uncharacterized protein</fullName>
    </submittedName>
</protein>
<name>A0A2I0V953_9ASPA</name>
<evidence type="ECO:0000313" key="2">
    <source>
        <dbReference type="Proteomes" id="UP000233837"/>
    </source>
</evidence>
<gene>
    <name evidence="1" type="ORF">MA16_Dca028567</name>
</gene>
<reference evidence="1 2" key="2">
    <citation type="journal article" date="2017" name="Nature">
        <title>The Apostasia genome and the evolution of orchids.</title>
        <authorList>
            <person name="Zhang G.Q."/>
            <person name="Liu K.W."/>
            <person name="Li Z."/>
            <person name="Lohaus R."/>
            <person name="Hsiao Y.Y."/>
            <person name="Niu S.C."/>
            <person name="Wang J.Y."/>
            <person name="Lin Y.C."/>
            <person name="Xu Q."/>
            <person name="Chen L.J."/>
            <person name="Yoshida K."/>
            <person name="Fujiwara S."/>
            <person name="Wang Z.W."/>
            <person name="Zhang Y.Q."/>
            <person name="Mitsuda N."/>
            <person name="Wang M."/>
            <person name="Liu G.H."/>
            <person name="Pecoraro L."/>
            <person name="Huang H.X."/>
            <person name="Xiao X.J."/>
            <person name="Lin M."/>
            <person name="Wu X.Y."/>
            <person name="Wu W.L."/>
            <person name="Chen Y.Y."/>
            <person name="Chang S.B."/>
            <person name="Sakamoto S."/>
            <person name="Ohme-Takagi M."/>
            <person name="Yagi M."/>
            <person name="Zeng S.J."/>
            <person name="Shen C.Y."/>
            <person name="Yeh C.M."/>
            <person name="Luo Y.B."/>
            <person name="Tsai W.C."/>
            <person name="Van de Peer Y."/>
            <person name="Liu Z.J."/>
        </authorList>
    </citation>
    <scope>NUCLEOTIDE SEQUENCE [LARGE SCALE GENOMIC DNA]</scope>
    <source>
        <tissue evidence="1">The whole plant</tissue>
    </source>
</reference>
<dbReference type="AlphaFoldDB" id="A0A2I0V953"/>
<sequence length="196" mass="23043">MLYYIDDTSEVIYRTCNAPRFKPNSRNQRRLKKDVSYSRLFYLPIISRFQRLYASMSLAGHMRWHKEKITKSDVLSHSSDAEAWKHFDRVHTSFTAEPRNIRLGLCIDGFTPYSQIATSYSCWLVILTPYNFPPEMCMTTPFMFLTLIKPGPHNPKAKIDIFLQPLIYDLKLLWEEGVLTYDISTKQIFFLRAALL</sequence>
<reference evidence="1 2" key="1">
    <citation type="journal article" date="2016" name="Sci. Rep.">
        <title>The Dendrobium catenatum Lindl. genome sequence provides insights into polysaccharide synthase, floral development and adaptive evolution.</title>
        <authorList>
            <person name="Zhang G.Q."/>
            <person name="Xu Q."/>
            <person name="Bian C."/>
            <person name="Tsai W.C."/>
            <person name="Yeh C.M."/>
            <person name="Liu K.W."/>
            <person name="Yoshida K."/>
            <person name="Zhang L.S."/>
            <person name="Chang S.B."/>
            <person name="Chen F."/>
            <person name="Shi Y."/>
            <person name="Su Y.Y."/>
            <person name="Zhang Y.Q."/>
            <person name="Chen L.J."/>
            <person name="Yin Y."/>
            <person name="Lin M."/>
            <person name="Huang H."/>
            <person name="Deng H."/>
            <person name="Wang Z.W."/>
            <person name="Zhu S.L."/>
            <person name="Zhao X."/>
            <person name="Deng C."/>
            <person name="Niu S.C."/>
            <person name="Huang J."/>
            <person name="Wang M."/>
            <person name="Liu G.H."/>
            <person name="Yang H.J."/>
            <person name="Xiao X.J."/>
            <person name="Hsiao Y.Y."/>
            <person name="Wu W.L."/>
            <person name="Chen Y.Y."/>
            <person name="Mitsuda N."/>
            <person name="Ohme-Takagi M."/>
            <person name="Luo Y.B."/>
            <person name="Van de Peer Y."/>
            <person name="Liu Z.J."/>
        </authorList>
    </citation>
    <scope>NUCLEOTIDE SEQUENCE [LARGE SCALE GENOMIC DNA]</scope>
    <source>
        <tissue evidence="1">The whole plant</tissue>
    </source>
</reference>